<dbReference type="InterPro" id="IPR032751">
    <property type="entry name" value="Fuseless"/>
</dbReference>
<evidence type="ECO:0000313" key="2">
    <source>
        <dbReference type="EMBL" id="CAE4569912.1"/>
    </source>
</evidence>
<dbReference type="PANTHER" id="PTHR35270:SF2">
    <property type="entry name" value="FUSELESS, ISOFORM A"/>
    <property type="match status" value="1"/>
</dbReference>
<proteinExistence type="predicted"/>
<organism evidence="2">
    <name type="scientific">Alexandrium monilatum</name>
    <dbReference type="NCBI Taxonomy" id="311494"/>
    <lineage>
        <taxon>Eukaryota</taxon>
        <taxon>Sar</taxon>
        <taxon>Alveolata</taxon>
        <taxon>Dinophyceae</taxon>
        <taxon>Gonyaulacales</taxon>
        <taxon>Pyrocystaceae</taxon>
        <taxon>Alexandrium</taxon>
    </lineage>
</organism>
<evidence type="ECO:0000256" key="1">
    <source>
        <dbReference type="SAM" id="Phobius"/>
    </source>
</evidence>
<dbReference type="EMBL" id="HBNR01014692">
    <property type="protein sequence ID" value="CAE4569912.1"/>
    <property type="molecule type" value="Transcribed_RNA"/>
</dbReference>
<dbReference type="PANTHER" id="PTHR35270">
    <property type="entry name" value="FUSELESS, ISOFORM A"/>
    <property type="match status" value="1"/>
</dbReference>
<dbReference type="Pfam" id="PF15993">
    <property type="entry name" value="Fuseless"/>
    <property type="match status" value="1"/>
</dbReference>
<keyword evidence="1" id="KW-0812">Transmembrane</keyword>
<keyword evidence="1" id="KW-1133">Transmembrane helix</keyword>
<keyword evidence="1" id="KW-0472">Membrane</keyword>
<dbReference type="AlphaFoldDB" id="A0A7S4Q210"/>
<feature type="transmembrane region" description="Helical" evidence="1">
    <location>
        <begin position="162"/>
        <end position="180"/>
    </location>
</feature>
<feature type="transmembrane region" description="Helical" evidence="1">
    <location>
        <begin position="186"/>
        <end position="212"/>
    </location>
</feature>
<accession>A0A7S4Q210</accession>
<name>A0A7S4Q210_9DINO</name>
<sequence length="216" mass="22512">MATAGRMRGQASKAIRVLSHRVHSKCRPGLGPVAPSCRPLRSAGCIEPLLVAAAVTSFWRGAWYVMDAVLFPGDLLRSGLASLGIGWASFTVAHKAAGATQAAGPDLRAAALRTPPLRRLAVLYCLGLSVVSCWRGVWVLWDGVYERLTGTPATQDALASGLASHALGLVVVIATGHLASVTAPPALIAVITDAGAFSGVFAPYFGSLAILFSRRR</sequence>
<gene>
    <name evidence="2" type="ORF">AMON00008_LOCUS9531</name>
</gene>
<reference evidence="2" key="1">
    <citation type="submission" date="2021-01" db="EMBL/GenBank/DDBJ databases">
        <authorList>
            <person name="Corre E."/>
            <person name="Pelletier E."/>
            <person name="Niang G."/>
            <person name="Scheremetjew M."/>
            <person name="Finn R."/>
            <person name="Kale V."/>
            <person name="Holt S."/>
            <person name="Cochrane G."/>
            <person name="Meng A."/>
            <person name="Brown T."/>
            <person name="Cohen L."/>
        </authorList>
    </citation>
    <scope>NUCLEOTIDE SEQUENCE</scope>
    <source>
        <strain evidence="2">CCMP3105</strain>
    </source>
</reference>
<protein>
    <submittedName>
        <fullName evidence="2">Uncharacterized protein</fullName>
    </submittedName>
</protein>